<comment type="caution">
    <text evidence="4">The sequence shown here is derived from an EMBL/GenBank/DDBJ whole genome shotgun (WGS) entry which is preliminary data.</text>
</comment>
<name>A0A2H0TBW1_9BACT</name>
<evidence type="ECO:0000256" key="2">
    <source>
        <dbReference type="ARBA" id="ARBA00022679"/>
    </source>
</evidence>
<evidence type="ECO:0000256" key="1">
    <source>
        <dbReference type="ARBA" id="ARBA00022676"/>
    </source>
</evidence>
<gene>
    <name evidence="4" type="ORF">COU49_00870</name>
</gene>
<evidence type="ECO:0000313" key="5">
    <source>
        <dbReference type="Proteomes" id="UP000230094"/>
    </source>
</evidence>
<dbReference type="CDD" id="cd18614">
    <property type="entry name" value="GH130"/>
    <property type="match status" value="1"/>
</dbReference>
<dbReference type="Proteomes" id="UP000230094">
    <property type="component" value="Unassembled WGS sequence"/>
</dbReference>
<dbReference type="Gene3D" id="2.115.10.20">
    <property type="entry name" value="Glycosyl hydrolase domain, family 43"/>
    <property type="match status" value="2"/>
</dbReference>
<comment type="similarity">
    <text evidence="3">Belongs to the glycosyl hydrolase 130 family.</text>
</comment>
<dbReference type="EMBL" id="PFCQ01000004">
    <property type="protein sequence ID" value="PIR68477.1"/>
    <property type="molecule type" value="Genomic_DNA"/>
</dbReference>
<dbReference type="SUPFAM" id="SSF75005">
    <property type="entry name" value="Arabinanase/levansucrase/invertase"/>
    <property type="match status" value="2"/>
</dbReference>
<organism evidence="4 5">
    <name type="scientific">Candidatus Nomurabacteria bacterium CG10_big_fil_rev_8_21_14_0_10_35_16</name>
    <dbReference type="NCBI Taxonomy" id="1974731"/>
    <lineage>
        <taxon>Bacteria</taxon>
        <taxon>Candidatus Nomuraibacteriota</taxon>
    </lineage>
</organism>
<sequence>MVEKINKKNLNNGCTVPNYLYKDRQVRYYDSPEIRIAFSGDGKKWEDSGHPVLKPRETSFDSQPLTVIEAVLTTAGIMVFYDSSFRDKGKINFRVGLAFFDPEDPTKLIERNNSPIYQHELKMRDKIVSVKALQDKEDLVITWKTGVLDKIEVRIPHPYIYLGERNGRKLTPVKKQFEVNRYENNPIIKPQEENEWETKATFNPAALLAGDKIHLLYRAIGYDDVSVLGYASSEDGFNIKERFNYPVFLNNPKEIKKNKIEKFPISYISGGGGNGGCEDPRLTLIDDVVYLTYTAFDGWGSLRMALSSLSLKDFLNKEWNWEEPVMISPSGEIHKNWVLFPEKINGKFAVLHSVNPDILIDYLDNLDFKGEDKCIQSFFSSLKNKGRWDSWVRGVGPPPIKTEKGWLLIYHAMDVFRDPNRYKLGVMLLDLNDPQKIIARSKEPILEPDESYENDGWKAGVAYCCGAVVKEGQLLIYYGGADTVSCVAETDLKKFIETLVTTEKPKIKRVKRKKLNKL</sequence>
<evidence type="ECO:0000313" key="4">
    <source>
        <dbReference type="EMBL" id="PIR68477.1"/>
    </source>
</evidence>
<evidence type="ECO:0008006" key="6">
    <source>
        <dbReference type="Google" id="ProtNLM"/>
    </source>
</evidence>
<reference evidence="5" key="1">
    <citation type="submission" date="2017-09" db="EMBL/GenBank/DDBJ databases">
        <title>Depth-based differentiation of microbial function through sediment-hosted aquifers and enrichment of novel symbionts in the deep terrestrial subsurface.</title>
        <authorList>
            <person name="Probst A.J."/>
            <person name="Ladd B."/>
            <person name="Jarett J.K."/>
            <person name="Geller-Mcgrath D.E."/>
            <person name="Sieber C.M.K."/>
            <person name="Emerson J.B."/>
            <person name="Anantharaman K."/>
            <person name="Thomas B.C."/>
            <person name="Malmstrom R."/>
            <person name="Stieglmeier M."/>
            <person name="Klingl A."/>
            <person name="Woyke T."/>
            <person name="Ryan C.M."/>
            <person name="Banfield J.F."/>
        </authorList>
    </citation>
    <scope>NUCLEOTIDE SEQUENCE [LARGE SCALE GENOMIC DNA]</scope>
</reference>
<keyword evidence="1" id="KW-0328">Glycosyltransferase</keyword>
<accession>A0A2H0TBW1</accession>
<dbReference type="PANTHER" id="PTHR34106">
    <property type="entry name" value="GLYCOSIDASE"/>
    <property type="match status" value="1"/>
</dbReference>
<dbReference type="InterPro" id="IPR023296">
    <property type="entry name" value="Glyco_hydro_beta-prop_sf"/>
</dbReference>
<proteinExistence type="inferred from homology"/>
<dbReference type="AlphaFoldDB" id="A0A2H0TBW1"/>
<dbReference type="Pfam" id="PF04041">
    <property type="entry name" value="Glyco_hydro_130"/>
    <property type="match status" value="1"/>
</dbReference>
<protein>
    <recommendedName>
        <fullName evidence="6">Glycosidase</fullName>
    </recommendedName>
</protein>
<dbReference type="PANTHER" id="PTHR34106:SF5">
    <property type="entry name" value="GLYCOSIDASE"/>
    <property type="match status" value="1"/>
</dbReference>
<dbReference type="InterPro" id="IPR007184">
    <property type="entry name" value="Mannoside_phosphorylase"/>
</dbReference>
<keyword evidence="2" id="KW-0808">Transferase</keyword>
<evidence type="ECO:0000256" key="3">
    <source>
        <dbReference type="ARBA" id="ARBA00024356"/>
    </source>
</evidence>
<dbReference type="GO" id="GO:0016757">
    <property type="term" value="F:glycosyltransferase activity"/>
    <property type="evidence" value="ECO:0007669"/>
    <property type="project" value="UniProtKB-KW"/>
</dbReference>